<evidence type="ECO:0000313" key="1">
    <source>
        <dbReference type="EMBL" id="TLF43186.1"/>
    </source>
</evidence>
<dbReference type="RefSeq" id="WP_138259032.1">
    <property type="nucleotide sequence ID" value="NZ_VBUK01000009.1"/>
</dbReference>
<evidence type="ECO:0008006" key="3">
    <source>
        <dbReference type="Google" id="ProtNLM"/>
    </source>
</evidence>
<organism evidence="1 2">
    <name type="scientific">Maribacter aurantiacus</name>
    <dbReference type="NCBI Taxonomy" id="1882343"/>
    <lineage>
        <taxon>Bacteria</taxon>
        <taxon>Pseudomonadati</taxon>
        <taxon>Bacteroidota</taxon>
        <taxon>Flavobacteriia</taxon>
        <taxon>Flavobacteriales</taxon>
        <taxon>Flavobacteriaceae</taxon>
        <taxon>Maribacter</taxon>
    </lineage>
</organism>
<accession>A0A5R8M0N9</accession>
<gene>
    <name evidence="1" type="ORF">FEK29_13815</name>
</gene>
<dbReference type="OrthoDB" id="679547at2"/>
<dbReference type="AlphaFoldDB" id="A0A5R8M0N9"/>
<sequence length="597" mass="68456">MTLKTRIFLLILLLTAIVGKPQYVIKDSIELLNLKKLPQEKAFVDHTGPLVFSGEYLHYALYCFNAQNNKLTDISKIAYVILLNKAKEKVFEHKIRLEKGIGTGDFFVPTSIPSGTYKLLAYTEWMKNSGLQQVFKDDLVIINPYLVDQTALLKGFSNSSATIEKNKEQQSVSLIDSAIVSFRLNKDRFVPREKVKLSIKNYKGYLGKGTYTIKVKKKDDIPSRANLSAINYGKSYFNAQKEIPQVVGDSVFLPEQRGELLFGYVTDSSTRMPVKDASVVISIPGEDFLLKFSQTDENGNFYTYISEEYNKEQVVFQVLEENRYFTIEKGKKTDLDLKDLSFATFHLTESYKDMITERSVLNQIENQFFSVKPDSVLASNPVDPYYGSIPEIIYLDQFTRFPTFEETLVEVIKYAGYRKDGAQNDYVKITQDLETYDETIDNLSAIVLIDGIFIPNHEKIKNLDANEIEKISFIRGPLRLGDKLYHGQMNISTFNGDFLDSYNTKNSLVVNIDKPITKKNYYRQRHDKMNGAFSRIPDYRRLLFWQPHLVVESGSLNFEFFTSDIEGEYEVSLNGFTTYGKPITIIKTFNVEKSVSN</sequence>
<name>A0A5R8M0N9_9FLAO</name>
<comment type="caution">
    <text evidence="1">The sequence shown here is derived from an EMBL/GenBank/DDBJ whole genome shotgun (WGS) entry which is preliminary data.</text>
</comment>
<keyword evidence="2" id="KW-1185">Reference proteome</keyword>
<dbReference type="EMBL" id="VBUK01000009">
    <property type="protein sequence ID" value="TLF43186.1"/>
    <property type="molecule type" value="Genomic_DNA"/>
</dbReference>
<proteinExistence type="predicted"/>
<dbReference type="Proteomes" id="UP000308382">
    <property type="component" value="Unassembled WGS sequence"/>
</dbReference>
<protein>
    <recommendedName>
        <fullName evidence="3">Macroglobulin domain-containing protein</fullName>
    </recommendedName>
</protein>
<reference evidence="1 2" key="1">
    <citation type="journal article" date="2017" name="Int. J. Syst. Evol. Microbiol.">
        <title>Maripseudobacter aurantiacus gen. nov., sp. nov., a novel member of the family Flavobacteriaceae isolated from a sedimentation basin.</title>
        <authorList>
            <person name="Chen C."/>
            <person name="Su Y."/>
            <person name="Tao T."/>
            <person name="Fu G."/>
            <person name="Zhang C."/>
            <person name="Sun C."/>
            <person name="Zhang X."/>
            <person name="Wu M."/>
        </authorList>
    </citation>
    <scope>NUCLEOTIDE SEQUENCE [LARGE SCALE GENOMIC DNA]</scope>
    <source>
        <strain evidence="2">CDA4</strain>
    </source>
</reference>
<evidence type="ECO:0000313" key="2">
    <source>
        <dbReference type="Proteomes" id="UP000308382"/>
    </source>
</evidence>